<reference evidence="2 5" key="2">
    <citation type="submission" date="2017-09" db="EMBL/GenBank/DDBJ databases">
        <title>High-quality draft genome sequence of Butyrivibrio fibrisolvens INBov1, isolated from cow rumen.</title>
        <authorList>
            <person name="Rodriguez Hernaez J."/>
            <person name="Rivarola M."/>
            <person name="Paniego N."/>
            <person name="Cravero S."/>
            <person name="Ceron Cucchi M."/>
            <person name="Martinez M.C."/>
        </authorList>
    </citation>
    <scope>NUCLEOTIDE SEQUENCE [LARGE SCALE GENOMIC DNA]</scope>
    <source>
        <strain evidence="2 5">INBov1</strain>
    </source>
</reference>
<organism evidence="3 4">
    <name type="scientific">Butyrivibrio fibrisolvens</name>
    <dbReference type="NCBI Taxonomy" id="831"/>
    <lineage>
        <taxon>Bacteria</taxon>
        <taxon>Bacillati</taxon>
        <taxon>Bacillota</taxon>
        <taxon>Clostridia</taxon>
        <taxon>Lachnospirales</taxon>
        <taxon>Lachnospiraceae</taxon>
        <taxon>Butyrivibrio</taxon>
    </lineage>
</organism>
<evidence type="ECO:0000259" key="1">
    <source>
        <dbReference type="SMART" id="SM00849"/>
    </source>
</evidence>
<sequence>MRFVSLSSGSSGNSTYIGSAGTHILIDAGCSRKRIIDGLNSLDVDLPDINGIFITHEHSDHIAALRLILKKYDIPVYATQGTIQGIREADKNGEMLDKEFHVIRSDEPVILGDITINPMRISHDAREPVGFRIACEGRKCAVATDLGSYDDYIVGCLQDMDALLLEANHDVRMLQTGPYPYQLKMRIAGNQGHLSNDMSGELLCKLLNDHMKGIVLGHLSDKNNLPELAYETVRLAIDMGDNPYHSSDIPLYVAKRSEVSQVIEI</sequence>
<dbReference type="eggNOG" id="COG1235">
    <property type="taxonomic scope" value="Bacteria"/>
</dbReference>
<dbReference type="OrthoDB" id="9781189at2"/>
<evidence type="ECO:0000313" key="4">
    <source>
        <dbReference type="Proteomes" id="UP000182584"/>
    </source>
</evidence>
<evidence type="ECO:0000313" key="2">
    <source>
        <dbReference type="EMBL" id="PWT29461.1"/>
    </source>
</evidence>
<dbReference type="Proteomes" id="UP000182584">
    <property type="component" value="Unassembled WGS sequence"/>
</dbReference>
<dbReference type="InterPro" id="IPR001279">
    <property type="entry name" value="Metallo-B-lactamas"/>
</dbReference>
<gene>
    <name evidence="2" type="ORF">CPT75_16375</name>
    <name evidence="3" type="ORF">SAMN04487884_102107</name>
</gene>
<proteinExistence type="predicted"/>
<dbReference type="Gene3D" id="3.60.15.10">
    <property type="entry name" value="Ribonuclease Z/Hydroxyacylglutathione hydrolase-like"/>
    <property type="match status" value="1"/>
</dbReference>
<protein>
    <submittedName>
        <fullName evidence="3">Phosphoribosyl 1,2-cyclic phosphodiesterase</fullName>
    </submittedName>
    <submittedName>
        <fullName evidence="2">Ribonuclease Z</fullName>
    </submittedName>
</protein>
<keyword evidence="5" id="KW-1185">Reference proteome</keyword>
<dbReference type="AlphaFoldDB" id="A0A1H9LLM9"/>
<dbReference type="PANTHER" id="PTHR47619:SF1">
    <property type="entry name" value="EXODEOXYRIBONUCLEASE WALJ"/>
    <property type="match status" value="1"/>
</dbReference>
<dbReference type="EMBL" id="FOGJ01000002">
    <property type="protein sequence ID" value="SER12107.1"/>
    <property type="molecule type" value="Genomic_DNA"/>
</dbReference>
<name>A0A1H9LLM9_BUTFI</name>
<accession>A0A1H9LLM9</accession>
<dbReference type="EMBL" id="NXNG01000001">
    <property type="protein sequence ID" value="PWT29461.1"/>
    <property type="molecule type" value="Genomic_DNA"/>
</dbReference>
<dbReference type="SMART" id="SM00849">
    <property type="entry name" value="Lactamase_B"/>
    <property type="match status" value="1"/>
</dbReference>
<dbReference type="Proteomes" id="UP000245488">
    <property type="component" value="Chromosome"/>
</dbReference>
<dbReference type="InterPro" id="IPR052533">
    <property type="entry name" value="WalJ/YycJ-like"/>
</dbReference>
<dbReference type="RefSeq" id="WP_027205248.1">
    <property type="nucleotide sequence ID" value="NZ_CM009896.1"/>
</dbReference>
<dbReference type="Pfam" id="PF12706">
    <property type="entry name" value="Lactamase_B_2"/>
    <property type="match status" value="1"/>
</dbReference>
<feature type="domain" description="Metallo-beta-lactamase" evidence="1">
    <location>
        <begin position="11"/>
        <end position="193"/>
    </location>
</feature>
<dbReference type="InterPro" id="IPR036866">
    <property type="entry name" value="RibonucZ/Hydroxyglut_hydro"/>
</dbReference>
<dbReference type="SUPFAM" id="SSF56281">
    <property type="entry name" value="Metallo-hydrolase/oxidoreductase"/>
    <property type="match status" value="1"/>
</dbReference>
<evidence type="ECO:0000313" key="5">
    <source>
        <dbReference type="Proteomes" id="UP000245488"/>
    </source>
</evidence>
<reference evidence="3 4" key="1">
    <citation type="submission" date="2016-10" db="EMBL/GenBank/DDBJ databases">
        <authorList>
            <person name="de Groot N.N."/>
        </authorList>
    </citation>
    <scope>NUCLEOTIDE SEQUENCE [LARGE SCALE GENOMIC DNA]</scope>
    <source>
        <strain evidence="3 4">AR40</strain>
    </source>
</reference>
<evidence type="ECO:0000313" key="3">
    <source>
        <dbReference type="EMBL" id="SER12107.1"/>
    </source>
</evidence>
<dbReference type="PANTHER" id="PTHR47619">
    <property type="entry name" value="METALLO-HYDROLASE YYCJ-RELATED"/>
    <property type="match status" value="1"/>
</dbReference>